<dbReference type="PROSITE" id="PS51831">
    <property type="entry name" value="HD"/>
    <property type="match status" value="1"/>
</dbReference>
<protein>
    <submittedName>
        <fullName evidence="3">NTP transferase domain-containing protein</fullName>
    </submittedName>
</protein>
<dbReference type="Proteomes" id="UP001194469">
    <property type="component" value="Unassembled WGS sequence"/>
</dbReference>
<comment type="caution">
    <text evidence="3">The sequence shown here is derived from an EMBL/GenBank/DDBJ whole genome shotgun (WGS) entry which is preliminary data.</text>
</comment>
<dbReference type="CDD" id="cd00077">
    <property type="entry name" value="HDc"/>
    <property type="match status" value="1"/>
</dbReference>
<dbReference type="Pfam" id="PF01966">
    <property type="entry name" value="HD"/>
    <property type="match status" value="1"/>
</dbReference>
<dbReference type="InterPro" id="IPR025877">
    <property type="entry name" value="MobA-like_NTP_Trfase"/>
</dbReference>
<dbReference type="Gene3D" id="3.90.550.10">
    <property type="entry name" value="Spore Coat Polysaccharide Biosynthesis Protein SpsA, Chain A"/>
    <property type="match status" value="1"/>
</dbReference>
<evidence type="ECO:0000313" key="4">
    <source>
        <dbReference type="Proteomes" id="UP001194469"/>
    </source>
</evidence>
<evidence type="ECO:0000313" key="3">
    <source>
        <dbReference type="EMBL" id="MBG3877305.1"/>
    </source>
</evidence>
<dbReference type="Gene3D" id="1.10.3210.10">
    <property type="entry name" value="Hypothetical protein af1432"/>
    <property type="match status" value="1"/>
</dbReference>
<feature type="non-terminal residue" evidence="3">
    <location>
        <position position="1"/>
    </location>
</feature>
<dbReference type="GO" id="GO:0016740">
    <property type="term" value="F:transferase activity"/>
    <property type="evidence" value="ECO:0007669"/>
    <property type="project" value="UniProtKB-KW"/>
</dbReference>
<dbReference type="EMBL" id="VRYY01000262">
    <property type="protein sequence ID" value="MBG3877305.1"/>
    <property type="molecule type" value="Genomic_DNA"/>
</dbReference>
<evidence type="ECO:0000256" key="1">
    <source>
        <dbReference type="SAM" id="MobiDB-lite"/>
    </source>
</evidence>
<feature type="region of interest" description="Disordered" evidence="1">
    <location>
        <begin position="372"/>
        <end position="419"/>
    </location>
</feature>
<dbReference type="SMART" id="SM00471">
    <property type="entry name" value="HDc"/>
    <property type="match status" value="1"/>
</dbReference>
<keyword evidence="3" id="KW-0808">Transferase</keyword>
<feature type="domain" description="HD" evidence="2">
    <location>
        <begin position="175"/>
        <end position="290"/>
    </location>
</feature>
<dbReference type="SUPFAM" id="SSF109604">
    <property type="entry name" value="HD-domain/PDEase-like"/>
    <property type="match status" value="1"/>
</dbReference>
<reference evidence="3 4" key="1">
    <citation type="submission" date="2019-08" db="EMBL/GenBank/DDBJ databases">
        <authorList>
            <person name="Luo N."/>
        </authorList>
    </citation>
    <scope>NUCLEOTIDE SEQUENCE [LARGE SCALE GENOMIC DNA]</scope>
    <source>
        <strain evidence="3 4">NCIMB 9442</strain>
    </source>
</reference>
<dbReference type="InterPro" id="IPR006674">
    <property type="entry name" value="HD_domain"/>
</dbReference>
<dbReference type="Pfam" id="PF12804">
    <property type="entry name" value="NTP_transf_3"/>
    <property type="match status" value="1"/>
</dbReference>
<evidence type="ECO:0000259" key="2">
    <source>
        <dbReference type="PROSITE" id="PS51831"/>
    </source>
</evidence>
<dbReference type="RefSeq" id="WP_196609289.1">
    <property type="nucleotide sequence ID" value="NZ_VRYY01000262.1"/>
</dbReference>
<organism evidence="3 4">
    <name type="scientific">Nitratidesulfovibrio oxamicus</name>
    <dbReference type="NCBI Taxonomy" id="32016"/>
    <lineage>
        <taxon>Bacteria</taxon>
        <taxon>Pseudomonadati</taxon>
        <taxon>Thermodesulfobacteriota</taxon>
        <taxon>Desulfovibrionia</taxon>
        <taxon>Desulfovibrionales</taxon>
        <taxon>Desulfovibrionaceae</taxon>
        <taxon>Nitratidesulfovibrio</taxon>
    </lineage>
</organism>
<sequence length="419" mass="43407">AARLGGATVHNPVWREGGMFSSVRAGLEAVVGRGGQPAGFGRVDGGAGAGALLLPVDAALVRPLTVRLLLERAAVHPDRVLLPVFGGQWGHPPLLPLSVFSIVLADSGEGGLRGALHRLGPQALEEVGVPDRFILRDMDTPEDYRAACADWSTREVPTPQEARALLGGRAVPPGGIAHAEGVAAVAVRLADALNAAHDMAVQGDISGGQPGPRAWLDRDLDSELTESAALLHDIAKGQPRHEAAGGALLRELGFSGVADIVSAHRDTTLADGQPLTEREVVYFADKLVRCHTVVDVESRFGEKLAQWRHDPDAASAIEGRMRRALALRARIEREAGRPLADILHPLSVGQPAWEPDAGEAGLCAGPGTHTGAGSCTAAGQAVSCTASASESSQTHPSPGTAPDSAPGPVRQAAEDESLP</sequence>
<gene>
    <name evidence="3" type="ORF">FVW20_09820</name>
</gene>
<accession>A0ABS0J4C8</accession>
<proteinExistence type="predicted"/>
<name>A0ABS0J4C8_9BACT</name>
<dbReference type="InterPro" id="IPR029044">
    <property type="entry name" value="Nucleotide-diphossugar_trans"/>
</dbReference>
<feature type="compositionally biased region" description="Polar residues" evidence="1">
    <location>
        <begin position="382"/>
        <end position="397"/>
    </location>
</feature>
<keyword evidence="4" id="KW-1185">Reference proteome</keyword>
<dbReference type="InterPro" id="IPR003607">
    <property type="entry name" value="HD/PDEase_dom"/>
</dbReference>
<dbReference type="SUPFAM" id="SSF53448">
    <property type="entry name" value="Nucleotide-diphospho-sugar transferases"/>
    <property type="match status" value="1"/>
</dbReference>